<sequence>MHETHWDIEQVKRLKKRQLIQFNMIMLLIFVLFAFLIKSGGSASLFFGTCCLIISIVAAASLYKLTTGKMVGTKTNRLVQEFERDRLGEKVWRRRTTLGAVIFLILIVILTILYFSMDFDSVNFDFPIDLMPFCGVWVGHNIGETVRINNL</sequence>
<feature type="transmembrane region" description="Helical" evidence="1">
    <location>
        <begin position="43"/>
        <end position="63"/>
    </location>
</feature>
<gene>
    <name evidence="2" type="ORF">F9U64_20920</name>
</gene>
<feature type="transmembrane region" description="Helical" evidence="1">
    <location>
        <begin position="20"/>
        <end position="37"/>
    </location>
</feature>
<accession>A0A7C8GQI3</accession>
<keyword evidence="1" id="KW-0472">Membrane</keyword>
<keyword evidence="1" id="KW-0812">Transmembrane</keyword>
<evidence type="ECO:0000313" key="3">
    <source>
        <dbReference type="Proteomes" id="UP000480246"/>
    </source>
</evidence>
<dbReference type="Proteomes" id="UP000480246">
    <property type="component" value="Unassembled WGS sequence"/>
</dbReference>
<comment type="caution">
    <text evidence="2">The sequence shown here is derived from an EMBL/GenBank/DDBJ whole genome shotgun (WGS) entry which is preliminary data.</text>
</comment>
<dbReference type="OrthoDB" id="2429144at2"/>
<reference evidence="2 3" key="1">
    <citation type="submission" date="2019-10" db="EMBL/GenBank/DDBJ databases">
        <title>Gracilibacillus sp. nov. isolated from rice seeds.</title>
        <authorList>
            <person name="He S."/>
        </authorList>
    </citation>
    <scope>NUCLEOTIDE SEQUENCE [LARGE SCALE GENOMIC DNA]</scope>
    <source>
        <strain evidence="2 3">TD8</strain>
    </source>
</reference>
<keyword evidence="3" id="KW-1185">Reference proteome</keyword>
<keyword evidence="1" id="KW-1133">Transmembrane helix</keyword>
<feature type="transmembrane region" description="Helical" evidence="1">
    <location>
        <begin position="96"/>
        <end position="117"/>
    </location>
</feature>
<proteinExistence type="predicted"/>
<evidence type="ECO:0000313" key="2">
    <source>
        <dbReference type="EMBL" id="KAB8125999.1"/>
    </source>
</evidence>
<dbReference type="RefSeq" id="WP_153406820.1">
    <property type="nucleotide sequence ID" value="NZ_ML762454.1"/>
</dbReference>
<dbReference type="EMBL" id="WEID01000119">
    <property type="protein sequence ID" value="KAB8125999.1"/>
    <property type="molecule type" value="Genomic_DNA"/>
</dbReference>
<evidence type="ECO:0000256" key="1">
    <source>
        <dbReference type="SAM" id="Phobius"/>
    </source>
</evidence>
<organism evidence="2 3">
    <name type="scientific">Gracilibacillus oryzae</name>
    <dbReference type="NCBI Taxonomy" id="1672701"/>
    <lineage>
        <taxon>Bacteria</taxon>
        <taxon>Bacillati</taxon>
        <taxon>Bacillota</taxon>
        <taxon>Bacilli</taxon>
        <taxon>Bacillales</taxon>
        <taxon>Bacillaceae</taxon>
        <taxon>Gracilibacillus</taxon>
    </lineage>
</organism>
<protein>
    <submittedName>
        <fullName evidence="2">Uncharacterized protein</fullName>
    </submittedName>
</protein>
<dbReference type="AlphaFoldDB" id="A0A7C8GQI3"/>
<name>A0A7C8GQI3_9BACI</name>